<proteinExistence type="predicted"/>
<keyword evidence="1" id="KW-0732">Signal</keyword>
<dbReference type="Proteomes" id="UP000281498">
    <property type="component" value="Unassembled WGS sequence"/>
</dbReference>
<evidence type="ECO:0000256" key="1">
    <source>
        <dbReference type="SAM" id="SignalP"/>
    </source>
</evidence>
<feature type="chain" id="PRO_5038754292" evidence="1">
    <location>
        <begin position="22"/>
        <end position="198"/>
    </location>
</feature>
<feature type="domain" description="Spore germination GerD central core" evidence="2">
    <location>
        <begin position="65"/>
        <end position="177"/>
    </location>
</feature>
<accession>A0A3A9K5Z1</accession>
<sequence length="198" mass="22761">MNKTILFIFSTLCLSFFIVGCADNTGQEPPDYEKTKEMMVDMLQTEEGKKAVREILQDEKVKEELVMEQEFIKDTIQTTLASEEGKKYWQEVMKDPEFSKTFATSMQEENEKLLKDLMKDPEYQKMMAEILKDPALEKNYVELMKSADYRKEVMNVVTEAMESPFFVARVNELLTEIAKKELQSSEGGGGESKKEDGG</sequence>
<evidence type="ECO:0000259" key="2">
    <source>
        <dbReference type="Pfam" id="PF17898"/>
    </source>
</evidence>
<dbReference type="EMBL" id="PDOE01000011">
    <property type="protein sequence ID" value="RKL65892.1"/>
    <property type="molecule type" value="Genomic_DNA"/>
</dbReference>
<feature type="signal peptide" evidence="1">
    <location>
        <begin position="1"/>
        <end position="21"/>
    </location>
</feature>
<dbReference type="PROSITE" id="PS51257">
    <property type="entry name" value="PROKAR_LIPOPROTEIN"/>
    <property type="match status" value="1"/>
</dbReference>
<dbReference type="AlphaFoldDB" id="A0A3A9K5Z1"/>
<name>A0A3A9K5Z1_9BACI</name>
<evidence type="ECO:0000313" key="3">
    <source>
        <dbReference type="EMBL" id="RKL65892.1"/>
    </source>
</evidence>
<reference evidence="3 4" key="1">
    <citation type="submission" date="2017-10" db="EMBL/GenBank/DDBJ databases">
        <title>Bacillus sp. nov., a halophilic bacterium isolated from a Keqin Lake.</title>
        <authorList>
            <person name="Wang H."/>
        </authorList>
    </citation>
    <scope>NUCLEOTIDE SEQUENCE [LARGE SCALE GENOMIC DNA]</scope>
    <source>
        <strain evidence="3 4">KCTC 13187</strain>
    </source>
</reference>
<dbReference type="NCBIfam" id="NF040801">
    <property type="entry name" value="spore_GerD"/>
    <property type="match status" value="1"/>
</dbReference>
<keyword evidence="4" id="KW-1185">Reference proteome</keyword>
<protein>
    <submittedName>
        <fullName evidence="3">Spore gernimation protein GerD</fullName>
    </submittedName>
</protein>
<dbReference type="OrthoDB" id="2375836at2"/>
<evidence type="ECO:0000313" key="4">
    <source>
        <dbReference type="Proteomes" id="UP000281498"/>
    </source>
</evidence>
<comment type="caution">
    <text evidence="3">The sequence shown here is derived from an EMBL/GenBank/DDBJ whole genome shotgun (WGS) entry which is preliminary data.</text>
</comment>
<gene>
    <name evidence="3" type="ORF">CR203_18460</name>
</gene>
<dbReference type="InterPro" id="IPR041262">
    <property type="entry name" value="GerD_central"/>
</dbReference>
<organism evidence="3 4">
    <name type="scientific">Salipaludibacillus neizhouensis</name>
    <dbReference type="NCBI Taxonomy" id="885475"/>
    <lineage>
        <taxon>Bacteria</taxon>
        <taxon>Bacillati</taxon>
        <taxon>Bacillota</taxon>
        <taxon>Bacilli</taxon>
        <taxon>Bacillales</taxon>
        <taxon>Bacillaceae</taxon>
    </lineage>
</organism>
<dbReference type="Pfam" id="PF17898">
    <property type="entry name" value="GerD"/>
    <property type="match status" value="1"/>
</dbReference>